<sequence length="41" mass="4678">MKEAKEPIRRIETVIRKLEEKRPEPDVLDNKVAANHPAGQA</sequence>
<evidence type="ECO:0000256" key="1">
    <source>
        <dbReference type="SAM" id="MobiDB-lite"/>
    </source>
</evidence>
<feature type="region of interest" description="Disordered" evidence="1">
    <location>
        <begin position="22"/>
        <end position="41"/>
    </location>
</feature>
<reference evidence="2" key="1">
    <citation type="submission" date="2021-02" db="EMBL/GenBank/DDBJ databases">
        <authorList>
            <person name="Cremers G."/>
            <person name="Picone N."/>
        </authorList>
    </citation>
    <scope>NUCLEOTIDE SEQUENCE</scope>
    <source>
        <strain evidence="2">PQ17</strain>
    </source>
</reference>
<evidence type="ECO:0000313" key="3">
    <source>
        <dbReference type="Proteomes" id="UP000663859"/>
    </source>
</evidence>
<dbReference type="Proteomes" id="UP000663859">
    <property type="component" value="Unassembled WGS sequence"/>
</dbReference>
<protein>
    <submittedName>
        <fullName evidence="2">Uncharacterized protein</fullName>
    </submittedName>
</protein>
<evidence type="ECO:0000313" key="2">
    <source>
        <dbReference type="EMBL" id="CAF0691378.1"/>
    </source>
</evidence>
<proteinExistence type="predicted"/>
<dbReference type="EMBL" id="CAJNOB010000002">
    <property type="protein sequence ID" value="CAF0691378.1"/>
    <property type="molecule type" value="Genomic_DNA"/>
</dbReference>
<organism evidence="2 3">
    <name type="scientific">Candidatus Methylacidithermus pantelleriae</name>
    <dbReference type="NCBI Taxonomy" id="2744239"/>
    <lineage>
        <taxon>Bacteria</taxon>
        <taxon>Pseudomonadati</taxon>
        <taxon>Verrucomicrobiota</taxon>
        <taxon>Methylacidiphilae</taxon>
        <taxon>Methylacidiphilales</taxon>
        <taxon>Methylacidiphilaceae</taxon>
        <taxon>Candidatus Methylacidithermus</taxon>
    </lineage>
</organism>
<comment type="caution">
    <text evidence="2">The sequence shown here is derived from an EMBL/GenBank/DDBJ whole genome shotgun (WGS) entry which is preliminary data.</text>
</comment>
<accession>A0A8J2FV79</accession>
<dbReference type="AlphaFoldDB" id="A0A8J2FV79"/>
<keyword evidence="3" id="KW-1185">Reference proteome</keyword>
<name>A0A8J2FV79_9BACT</name>
<gene>
    <name evidence="2" type="ORF">MPNT_100026</name>
</gene>
<dbReference type="RefSeq" id="WP_268905619.1">
    <property type="nucleotide sequence ID" value="NZ_CAJNOB010000002.1"/>
</dbReference>